<name>A0A931J3V8_9BURK</name>
<evidence type="ECO:0000259" key="1">
    <source>
        <dbReference type="Pfam" id="PF08241"/>
    </source>
</evidence>
<evidence type="ECO:0000313" key="3">
    <source>
        <dbReference type="Proteomes" id="UP000613266"/>
    </source>
</evidence>
<dbReference type="Gene3D" id="3.40.50.150">
    <property type="entry name" value="Vaccinia Virus protein VP39"/>
    <property type="match status" value="1"/>
</dbReference>
<dbReference type="Proteomes" id="UP000613266">
    <property type="component" value="Unassembled WGS sequence"/>
</dbReference>
<organism evidence="2 3">
    <name type="scientific">Inhella proteolytica</name>
    <dbReference type="NCBI Taxonomy" id="2795029"/>
    <lineage>
        <taxon>Bacteria</taxon>
        <taxon>Pseudomonadati</taxon>
        <taxon>Pseudomonadota</taxon>
        <taxon>Betaproteobacteria</taxon>
        <taxon>Burkholderiales</taxon>
        <taxon>Sphaerotilaceae</taxon>
        <taxon>Inhella</taxon>
    </lineage>
</organism>
<dbReference type="GO" id="GO:0008757">
    <property type="term" value="F:S-adenosylmethionine-dependent methyltransferase activity"/>
    <property type="evidence" value="ECO:0007669"/>
    <property type="project" value="InterPro"/>
</dbReference>
<feature type="domain" description="Methyltransferase type 11" evidence="1">
    <location>
        <begin position="51"/>
        <end position="147"/>
    </location>
</feature>
<dbReference type="EMBL" id="JAEDAK010000008">
    <property type="protein sequence ID" value="MBH9577720.1"/>
    <property type="molecule type" value="Genomic_DNA"/>
</dbReference>
<dbReference type="InterPro" id="IPR029063">
    <property type="entry name" value="SAM-dependent_MTases_sf"/>
</dbReference>
<keyword evidence="2" id="KW-0489">Methyltransferase</keyword>
<dbReference type="AlphaFoldDB" id="A0A931J3V8"/>
<protein>
    <submittedName>
        <fullName evidence="2">Methyltransferase domain-containing protein</fullName>
    </submittedName>
</protein>
<dbReference type="PANTHER" id="PTHR42912:SF93">
    <property type="entry name" value="N6-ADENOSINE-METHYLTRANSFERASE TMT1A"/>
    <property type="match status" value="1"/>
</dbReference>
<gene>
    <name evidence="2" type="ORF">I7X39_12490</name>
</gene>
<dbReference type="GO" id="GO:0032259">
    <property type="term" value="P:methylation"/>
    <property type="evidence" value="ECO:0007669"/>
    <property type="project" value="UniProtKB-KW"/>
</dbReference>
<dbReference type="InterPro" id="IPR050508">
    <property type="entry name" value="Methyltransf_Superfamily"/>
</dbReference>
<keyword evidence="3" id="KW-1185">Reference proteome</keyword>
<dbReference type="InterPro" id="IPR013216">
    <property type="entry name" value="Methyltransf_11"/>
</dbReference>
<dbReference type="RefSeq" id="WP_198111496.1">
    <property type="nucleotide sequence ID" value="NZ_JAEDAK010000008.1"/>
</dbReference>
<evidence type="ECO:0000313" key="2">
    <source>
        <dbReference type="EMBL" id="MBH9577720.1"/>
    </source>
</evidence>
<dbReference type="SUPFAM" id="SSF53335">
    <property type="entry name" value="S-adenosyl-L-methionine-dependent methyltransferases"/>
    <property type="match status" value="1"/>
</dbReference>
<proteinExistence type="predicted"/>
<comment type="caution">
    <text evidence="2">The sequence shown here is derived from an EMBL/GenBank/DDBJ whole genome shotgun (WGS) entry which is preliminary data.</text>
</comment>
<reference evidence="2" key="1">
    <citation type="submission" date="2020-12" db="EMBL/GenBank/DDBJ databases">
        <title>The genome sequence of Inhella sp. 1Y17.</title>
        <authorList>
            <person name="Liu Y."/>
        </authorList>
    </citation>
    <scope>NUCLEOTIDE SEQUENCE</scope>
    <source>
        <strain evidence="2">1Y17</strain>
    </source>
</reference>
<dbReference type="CDD" id="cd02440">
    <property type="entry name" value="AdoMet_MTases"/>
    <property type="match status" value="1"/>
</dbReference>
<keyword evidence="2" id="KW-0808">Transferase</keyword>
<sequence length="314" mass="34513">MSGERPQVWSRYWATGALHSCHGSFDQQYGGAFVSFWGHVAAELPLGARVLDLCTGSGALPRLFASLRREDGAWRCDGVDLAELPPPDRLGLADSRIHLHSSTSVEALPFDSACFDLVVSQYGLEYCDLALALSESLRVLRRHGRLALVLHHAESLPVRLARAEGSHIQDLLAADGLLDLAAGMQTLLMRARTPQGRMELDRDPAALALRNRFNAAQEQIEREIATSHCPDVLHEARQAIMQAFQEGPAGSARLQAYRQQLQDAQLRLSELVTHAVDEAKLSELEAQLHASGRNTQRALLHERGQLMAWSLLAG</sequence>
<dbReference type="Pfam" id="PF08241">
    <property type="entry name" value="Methyltransf_11"/>
    <property type="match status" value="1"/>
</dbReference>
<dbReference type="PANTHER" id="PTHR42912">
    <property type="entry name" value="METHYLTRANSFERASE"/>
    <property type="match status" value="1"/>
</dbReference>
<accession>A0A931J3V8</accession>